<sequence>MSFMRIWTLKKPFFSLDSELNPLKSRVMRPGNTVAVVSDTADFDMPQFQANPIRDIRNTGPAFSHFFPL</sequence>
<accession>A0A0C9WJ54</accession>
<evidence type="ECO:0000313" key="2">
    <source>
        <dbReference type="Proteomes" id="UP000054477"/>
    </source>
</evidence>
<protein>
    <submittedName>
        <fullName evidence="1">Uncharacterized protein</fullName>
    </submittedName>
</protein>
<dbReference type="HOGENOM" id="CLU_2776314_0_0_1"/>
<gene>
    <name evidence="1" type="ORF">K443DRAFT_684045</name>
</gene>
<evidence type="ECO:0000313" key="1">
    <source>
        <dbReference type="EMBL" id="KIJ94099.1"/>
    </source>
</evidence>
<dbReference type="Proteomes" id="UP000054477">
    <property type="component" value="Unassembled WGS sequence"/>
</dbReference>
<keyword evidence="2" id="KW-1185">Reference proteome</keyword>
<name>A0A0C9WJ54_9AGAR</name>
<proteinExistence type="predicted"/>
<dbReference type="AlphaFoldDB" id="A0A0C9WJ54"/>
<organism evidence="1 2">
    <name type="scientific">Laccaria amethystina LaAM-08-1</name>
    <dbReference type="NCBI Taxonomy" id="1095629"/>
    <lineage>
        <taxon>Eukaryota</taxon>
        <taxon>Fungi</taxon>
        <taxon>Dikarya</taxon>
        <taxon>Basidiomycota</taxon>
        <taxon>Agaricomycotina</taxon>
        <taxon>Agaricomycetes</taxon>
        <taxon>Agaricomycetidae</taxon>
        <taxon>Agaricales</taxon>
        <taxon>Agaricineae</taxon>
        <taxon>Hydnangiaceae</taxon>
        <taxon>Laccaria</taxon>
    </lineage>
</organism>
<reference evidence="1 2" key="1">
    <citation type="submission" date="2014-04" db="EMBL/GenBank/DDBJ databases">
        <authorList>
            <consortium name="DOE Joint Genome Institute"/>
            <person name="Kuo A."/>
            <person name="Kohler A."/>
            <person name="Nagy L.G."/>
            <person name="Floudas D."/>
            <person name="Copeland A."/>
            <person name="Barry K.W."/>
            <person name="Cichocki N."/>
            <person name="Veneault-Fourrey C."/>
            <person name="LaButti K."/>
            <person name="Lindquist E.A."/>
            <person name="Lipzen A."/>
            <person name="Lundell T."/>
            <person name="Morin E."/>
            <person name="Murat C."/>
            <person name="Sun H."/>
            <person name="Tunlid A."/>
            <person name="Henrissat B."/>
            <person name="Grigoriev I.V."/>
            <person name="Hibbett D.S."/>
            <person name="Martin F."/>
            <person name="Nordberg H.P."/>
            <person name="Cantor M.N."/>
            <person name="Hua S.X."/>
        </authorList>
    </citation>
    <scope>NUCLEOTIDE SEQUENCE [LARGE SCALE GENOMIC DNA]</scope>
    <source>
        <strain evidence="1 2">LaAM-08-1</strain>
    </source>
</reference>
<dbReference type="EMBL" id="KN838810">
    <property type="protein sequence ID" value="KIJ94099.1"/>
    <property type="molecule type" value="Genomic_DNA"/>
</dbReference>
<reference evidence="2" key="2">
    <citation type="submission" date="2015-01" db="EMBL/GenBank/DDBJ databases">
        <title>Evolutionary Origins and Diversification of the Mycorrhizal Mutualists.</title>
        <authorList>
            <consortium name="DOE Joint Genome Institute"/>
            <consortium name="Mycorrhizal Genomics Consortium"/>
            <person name="Kohler A."/>
            <person name="Kuo A."/>
            <person name="Nagy L.G."/>
            <person name="Floudas D."/>
            <person name="Copeland A."/>
            <person name="Barry K.W."/>
            <person name="Cichocki N."/>
            <person name="Veneault-Fourrey C."/>
            <person name="LaButti K."/>
            <person name="Lindquist E.A."/>
            <person name="Lipzen A."/>
            <person name="Lundell T."/>
            <person name="Morin E."/>
            <person name="Murat C."/>
            <person name="Riley R."/>
            <person name="Ohm R."/>
            <person name="Sun H."/>
            <person name="Tunlid A."/>
            <person name="Henrissat B."/>
            <person name="Grigoriev I.V."/>
            <person name="Hibbett D.S."/>
            <person name="Martin F."/>
        </authorList>
    </citation>
    <scope>NUCLEOTIDE SEQUENCE [LARGE SCALE GENOMIC DNA]</scope>
    <source>
        <strain evidence="2">LaAM-08-1</strain>
    </source>
</reference>